<gene>
    <name evidence="3" type="ORF">ABFW12_26200</name>
</gene>
<dbReference type="Pfam" id="PF13556">
    <property type="entry name" value="HTH_30"/>
    <property type="match status" value="1"/>
</dbReference>
<dbReference type="Proteomes" id="UP001558474">
    <property type="component" value="Unassembled WGS sequence"/>
</dbReference>
<feature type="domain" description="RsbT co-antagonist protein RsbRD N-terminal" evidence="2">
    <location>
        <begin position="26"/>
        <end position="156"/>
    </location>
</feature>
<dbReference type="InterPro" id="IPR025736">
    <property type="entry name" value="PucR_C-HTH_dom"/>
</dbReference>
<dbReference type="InterPro" id="IPR025751">
    <property type="entry name" value="RsbRD_N_dom"/>
</dbReference>
<name>A0ABV3VK11_9MYCO</name>
<proteinExistence type="predicted"/>
<accession>A0ABV3VK11</accession>
<dbReference type="PANTHER" id="PTHR33744:SF1">
    <property type="entry name" value="DNA-BINDING TRANSCRIPTIONAL ACTIVATOR ADER"/>
    <property type="match status" value="1"/>
</dbReference>
<sequence>MGLLPDGEVDGRWQILLEKLAGIDDQLAAEYLERVDGGARYYDSVPDEHDLKDSARNAFRYLLGCLLARPLSAELMAFPAHVGALRARQGIALENLSAAVRNDFLVAWSALLRLADDADMAVLARHVGQLWTVVDDFAGAIQRGYLDQRLQMARADIIEQQQCLSDLFSDEPSPSVLHRAAEVLGLDETARYWVVGIASEAAASTVTRRLAGLDVVALDHTSKGVTLLLLSAHSRWPDDEALATDLLAGVTGAVAPRTTQLPNVFRAVTTVRMLVQLGLEAATLRRSWAALSISQLCVVIDDLRSYVEVPLASMNDRDLLVEAVLMFAESGSVSATAARLYCHRNTVLNRIRRFEEATGISLRTPRAQAMVQLCLLRS</sequence>
<comment type="caution">
    <text evidence="3">The sequence shown here is derived from an EMBL/GenBank/DDBJ whole genome shotgun (WGS) entry which is preliminary data.</text>
</comment>
<reference evidence="3 4" key="1">
    <citation type="submission" date="2024-04" db="EMBL/GenBank/DDBJ databases">
        <title>Genomic Markers of Mycobacteria.</title>
        <authorList>
            <person name="Soliman M.S."/>
            <person name="Elkholy A."/>
            <person name="Soliman N.S."/>
            <person name="Abbas A."/>
            <person name="Khayrat S."/>
            <person name="Shawky S."/>
        </authorList>
    </citation>
    <scope>NUCLEOTIDE SEQUENCE [LARGE SCALE GENOMIC DNA]</scope>
    <source>
        <strain evidence="3 4">Egy-CU-AM5</strain>
    </source>
</reference>
<dbReference type="InterPro" id="IPR051448">
    <property type="entry name" value="CdaR-like_regulators"/>
</dbReference>
<evidence type="ECO:0000313" key="4">
    <source>
        <dbReference type="Proteomes" id="UP001558474"/>
    </source>
</evidence>
<dbReference type="EMBL" id="JBDLOU010000076">
    <property type="protein sequence ID" value="MEX3741728.1"/>
    <property type="molecule type" value="Genomic_DNA"/>
</dbReference>
<evidence type="ECO:0000259" key="2">
    <source>
        <dbReference type="Pfam" id="PF14361"/>
    </source>
</evidence>
<organism evidence="3 4">
    <name type="scientific">Mycolicibacterium porcinum</name>
    <dbReference type="NCBI Taxonomy" id="39693"/>
    <lineage>
        <taxon>Bacteria</taxon>
        <taxon>Bacillati</taxon>
        <taxon>Actinomycetota</taxon>
        <taxon>Actinomycetes</taxon>
        <taxon>Mycobacteriales</taxon>
        <taxon>Mycobacteriaceae</taxon>
        <taxon>Mycolicibacterium</taxon>
    </lineage>
</organism>
<dbReference type="InterPro" id="IPR042070">
    <property type="entry name" value="PucR_C-HTH_sf"/>
</dbReference>
<dbReference type="RefSeq" id="WP_368574056.1">
    <property type="nucleotide sequence ID" value="NZ_JBDLOU010000076.1"/>
</dbReference>
<feature type="domain" description="PucR C-terminal helix-turn-helix" evidence="1">
    <location>
        <begin position="327"/>
        <end position="375"/>
    </location>
</feature>
<dbReference type="PANTHER" id="PTHR33744">
    <property type="entry name" value="CARBOHYDRATE DIACID REGULATOR"/>
    <property type="match status" value="1"/>
</dbReference>
<protein>
    <submittedName>
        <fullName evidence="3">Helix-turn-helix domain-containing protein</fullName>
    </submittedName>
</protein>
<evidence type="ECO:0000313" key="3">
    <source>
        <dbReference type="EMBL" id="MEX3741728.1"/>
    </source>
</evidence>
<keyword evidence="4" id="KW-1185">Reference proteome</keyword>
<dbReference type="Gene3D" id="1.10.10.2840">
    <property type="entry name" value="PucR C-terminal helix-turn-helix domain"/>
    <property type="match status" value="1"/>
</dbReference>
<evidence type="ECO:0000259" key="1">
    <source>
        <dbReference type="Pfam" id="PF13556"/>
    </source>
</evidence>
<dbReference type="Pfam" id="PF14361">
    <property type="entry name" value="RsbRD_N"/>
    <property type="match status" value="1"/>
</dbReference>